<evidence type="ECO:0000313" key="30">
    <source>
        <dbReference type="EMBL" id="KAJ8034918.1"/>
    </source>
</evidence>
<dbReference type="SMART" id="SM00060">
    <property type="entry name" value="FN3"/>
    <property type="match status" value="6"/>
</dbReference>
<feature type="disulfide bond" evidence="26">
    <location>
        <begin position="1212"/>
        <end position="1230"/>
    </location>
</feature>
<accession>A0A9Q1H6U2</accession>
<dbReference type="SMART" id="SM00135">
    <property type="entry name" value="LY"/>
    <property type="match status" value="5"/>
</dbReference>
<dbReference type="InterPro" id="IPR036055">
    <property type="entry name" value="LDL_receptor-like_sf"/>
</dbReference>
<feature type="disulfide bond" evidence="26">
    <location>
        <begin position="1380"/>
        <end position="1395"/>
    </location>
</feature>
<dbReference type="SMART" id="SM00602">
    <property type="entry name" value="VPS10"/>
    <property type="match status" value="1"/>
</dbReference>
<organism evidence="30 31">
    <name type="scientific">Holothuria leucospilota</name>
    <name type="common">Black long sea cucumber</name>
    <name type="synonym">Mertensiothuria leucospilota</name>
    <dbReference type="NCBI Taxonomy" id="206669"/>
    <lineage>
        <taxon>Eukaryota</taxon>
        <taxon>Metazoa</taxon>
        <taxon>Echinodermata</taxon>
        <taxon>Eleutherozoa</taxon>
        <taxon>Echinozoa</taxon>
        <taxon>Holothuroidea</taxon>
        <taxon>Aspidochirotacea</taxon>
        <taxon>Aspidochirotida</taxon>
        <taxon>Holothuriidae</taxon>
        <taxon>Holothuria</taxon>
    </lineage>
</organism>
<evidence type="ECO:0000256" key="8">
    <source>
        <dbReference type="ARBA" id="ARBA00007041"/>
    </source>
</evidence>
<dbReference type="GO" id="GO:0055038">
    <property type="term" value="C:recycling endosome membrane"/>
    <property type="evidence" value="ECO:0007669"/>
    <property type="project" value="UniProtKB-SubCell"/>
</dbReference>
<dbReference type="InterPro" id="IPR050310">
    <property type="entry name" value="VPS10-sortilin"/>
</dbReference>
<feature type="disulfide bond" evidence="26">
    <location>
        <begin position="1089"/>
        <end position="1104"/>
    </location>
</feature>
<evidence type="ECO:0000256" key="28">
    <source>
        <dbReference type="SAM" id="Phobius"/>
    </source>
</evidence>
<dbReference type="InterPro" id="IPR000033">
    <property type="entry name" value="LDLR_classB_rpt"/>
</dbReference>
<dbReference type="CDD" id="cd00112">
    <property type="entry name" value="LDLa"/>
    <property type="match status" value="10"/>
</dbReference>
<keyword evidence="12" id="KW-0245">EGF-like domain</keyword>
<dbReference type="CDD" id="cd00063">
    <property type="entry name" value="FN3"/>
    <property type="match status" value="4"/>
</dbReference>
<feature type="disulfide bond" evidence="26">
    <location>
        <begin position="1224"/>
        <end position="1239"/>
    </location>
</feature>
<keyword evidence="11" id="KW-1003">Cell membrane</keyword>
<dbReference type="InterPro" id="IPR003961">
    <property type="entry name" value="FN3_dom"/>
</dbReference>
<dbReference type="GO" id="GO:0005794">
    <property type="term" value="C:Golgi apparatus"/>
    <property type="evidence" value="ECO:0007669"/>
    <property type="project" value="UniProtKB-SubCell"/>
</dbReference>
<comment type="similarity">
    <text evidence="8">Belongs to the VPS10-related sortilin family. SORL1 subfamily.</text>
</comment>
<evidence type="ECO:0000256" key="3">
    <source>
        <dbReference type="ARBA" id="ARBA00004162"/>
    </source>
</evidence>
<evidence type="ECO:0000256" key="16">
    <source>
        <dbReference type="ARBA" id="ARBA00022753"/>
    </source>
</evidence>
<dbReference type="FunFam" id="4.10.400.10:FF:000113">
    <property type="entry name" value="Low-density lipoprotein receptor-related protein 8"/>
    <property type="match status" value="1"/>
</dbReference>
<dbReference type="GO" id="GO:0005886">
    <property type="term" value="C:plasma membrane"/>
    <property type="evidence" value="ECO:0007669"/>
    <property type="project" value="UniProtKB-SubCell"/>
</dbReference>
<evidence type="ECO:0000256" key="22">
    <source>
        <dbReference type="ARBA" id="ARBA00023180"/>
    </source>
</evidence>
<dbReference type="Pfam" id="PF00058">
    <property type="entry name" value="Ldl_recept_b"/>
    <property type="match status" value="2"/>
</dbReference>
<feature type="domain" description="Fibronectin type-III" evidence="29">
    <location>
        <begin position="1788"/>
        <end position="1891"/>
    </location>
</feature>
<dbReference type="PANTHER" id="PTHR12106:SF27">
    <property type="entry name" value="SORTILIN-RELATED RECEPTOR"/>
    <property type="match status" value="1"/>
</dbReference>
<dbReference type="Gene3D" id="3.30.60.270">
    <property type="match status" value="1"/>
</dbReference>
<dbReference type="PROSITE" id="PS01209">
    <property type="entry name" value="LDLRA_1"/>
    <property type="match status" value="4"/>
</dbReference>
<evidence type="ECO:0000256" key="10">
    <source>
        <dbReference type="ARBA" id="ARBA00022448"/>
    </source>
</evidence>
<dbReference type="InterPro" id="IPR036116">
    <property type="entry name" value="FN3_sf"/>
</dbReference>
<evidence type="ECO:0000256" key="17">
    <source>
        <dbReference type="ARBA" id="ARBA00022824"/>
    </source>
</evidence>
<dbReference type="Gene3D" id="2.40.128.620">
    <property type="match status" value="1"/>
</dbReference>
<evidence type="ECO:0000256" key="15">
    <source>
        <dbReference type="ARBA" id="ARBA00022737"/>
    </source>
</evidence>
<evidence type="ECO:0000256" key="1">
    <source>
        <dbReference type="ARBA" id="ARBA00004115"/>
    </source>
</evidence>
<keyword evidence="14" id="KW-0732">Signal</keyword>
<evidence type="ECO:0000256" key="14">
    <source>
        <dbReference type="ARBA" id="ARBA00022729"/>
    </source>
</evidence>
<keyword evidence="10" id="KW-0813">Transport</keyword>
<evidence type="ECO:0000256" key="6">
    <source>
        <dbReference type="ARBA" id="ARBA00004480"/>
    </source>
</evidence>
<dbReference type="SUPFAM" id="SSF110296">
    <property type="entry name" value="Oligoxyloglucan reducing end-specific cellobiohydrolase"/>
    <property type="match status" value="1"/>
</dbReference>
<dbReference type="SMART" id="SM00192">
    <property type="entry name" value="LDLa"/>
    <property type="match status" value="10"/>
</dbReference>
<dbReference type="PROSITE" id="PS51120">
    <property type="entry name" value="LDLRB"/>
    <property type="match status" value="3"/>
</dbReference>
<dbReference type="Pfam" id="PF00041">
    <property type="entry name" value="fn3"/>
    <property type="match status" value="3"/>
</dbReference>
<evidence type="ECO:0000256" key="23">
    <source>
        <dbReference type="ARBA" id="ARBA00023329"/>
    </source>
</evidence>
<evidence type="ECO:0000256" key="26">
    <source>
        <dbReference type="PROSITE-ProRule" id="PRU00124"/>
    </source>
</evidence>
<evidence type="ECO:0000256" key="4">
    <source>
        <dbReference type="ARBA" id="ARBA00004212"/>
    </source>
</evidence>
<evidence type="ECO:0000256" key="7">
    <source>
        <dbReference type="ARBA" id="ARBA00004545"/>
    </source>
</evidence>
<dbReference type="PANTHER" id="PTHR12106">
    <property type="entry name" value="SORTILIN RELATED"/>
    <property type="match status" value="1"/>
</dbReference>
<gene>
    <name evidence="30" type="ORF">HOLleu_21946</name>
</gene>
<evidence type="ECO:0000256" key="20">
    <source>
        <dbReference type="ARBA" id="ARBA00023157"/>
    </source>
</evidence>
<reference evidence="30" key="1">
    <citation type="submission" date="2021-10" db="EMBL/GenBank/DDBJ databases">
        <title>Tropical sea cucumber genome reveals ecological adaptation and Cuvierian tubules defense mechanism.</title>
        <authorList>
            <person name="Chen T."/>
        </authorList>
    </citation>
    <scope>NUCLEOTIDE SEQUENCE</scope>
    <source>
        <strain evidence="30">Nanhai2018</strain>
        <tissue evidence="30">Muscle</tissue>
    </source>
</reference>
<dbReference type="Gene3D" id="4.10.400.10">
    <property type="entry name" value="Low-density Lipoprotein Receptor"/>
    <property type="match status" value="9"/>
</dbReference>
<feature type="disulfide bond" evidence="26">
    <location>
        <begin position="1276"/>
        <end position="1291"/>
    </location>
</feature>
<dbReference type="SUPFAM" id="SSF49265">
    <property type="entry name" value="Fibronectin type III"/>
    <property type="match status" value="3"/>
</dbReference>
<comment type="caution">
    <text evidence="30">The sequence shown here is derived from an EMBL/GenBank/DDBJ whole genome shotgun (WGS) entry which is preliminary data.</text>
</comment>
<feature type="disulfide bond" evidence="26">
    <location>
        <begin position="1077"/>
        <end position="1095"/>
    </location>
</feature>
<comment type="subcellular location">
    <subcellularLocation>
        <location evidence="3">Cell membrane</location>
        <topology evidence="3">Single-pass membrane protein</topology>
    </subcellularLocation>
    <subcellularLocation>
        <location evidence="4">Cytoplasmic vesicle</location>
        <location evidence="4">Secretory vesicle membrane</location>
        <topology evidence="4">Single-pass type I membrane protein</topology>
    </subcellularLocation>
    <subcellularLocation>
        <location evidence="2">Early endosome membrane</location>
        <topology evidence="2">Single-pass type I membrane protein</topology>
    </subcellularLocation>
    <subcellularLocation>
        <location evidence="1">Endoplasmic reticulum membrane</location>
        <topology evidence="1">Single-pass type I membrane protein</topology>
    </subcellularLocation>
    <subcellularLocation>
        <location evidence="7">Endosome</location>
        <location evidence="7">Multivesicular body membrane</location>
        <topology evidence="7">Single-pass type I membrane protein</topology>
    </subcellularLocation>
    <subcellularLocation>
        <location evidence="5">Golgi apparatus</location>
        <location evidence="5">trans-Golgi network membrane</location>
        <topology evidence="5">Single-pass type I membrane protein</topology>
    </subcellularLocation>
    <subcellularLocation>
        <location evidence="6">Recycling endosome membrane</location>
        <topology evidence="6">Single-pass type I membrane protein</topology>
    </subcellularLocation>
</comment>
<comment type="caution">
    <text evidence="26">Lacks conserved residue(s) required for the propagation of feature annotation.</text>
</comment>
<proteinExistence type="inferred from homology"/>
<dbReference type="FunFam" id="4.10.400.10:FF:000011">
    <property type="entry name" value="Low-density lipoprotein receptor-related protein 1"/>
    <property type="match status" value="1"/>
</dbReference>
<dbReference type="InterPro" id="IPR011042">
    <property type="entry name" value="6-blade_b-propeller_TolB-like"/>
</dbReference>
<evidence type="ECO:0000256" key="12">
    <source>
        <dbReference type="ARBA" id="ARBA00022536"/>
    </source>
</evidence>
<dbReference type="FunFam" id="3.30.60.270:FF:000002">
    <property type="entry name" value="Sortilin-related receptor isoform A"/>
    <property type="match status" value="1"/>
</dbReference>
<dbReference type="EMBL" id="JAIZAY010000010">
    <property type="protein sequence ID" value="KAJ8034918.1"/>
    <property type="molecule type" value="Genomic_DNA"/>
</dbReference>
<feature type="domain" description="Fibronectin type-III" evidence="29">
    <location>
        <begin position="1695"/>
        <end position="1784"/>
    </location>
</feature>
<evidence type="ECO:0000256" key="21">
    <source>
        <dbReference type="ARBA" id="ARBA00023170"/>
    </source>
</evidence>
<feature type="disulfide bond" evidence="26">
    <location>
        <begin position="1205"/>
        <end position="1217"/>
    </location>
</feature>
<keyword evidence="28" id="KW-1133">Transmembrane helix</keyword>
<keyword evidence="13" id="KW-0254">Endocytosis</keyword>
<keyword evidence="28" id="KW-0812">Transmembrane</keyword>
<dbReference type="PRINTS" id="PR00261">
    <property type="entry name" value="LDLRECEPTOR"/>
</dbReference>
<protein>
    <recommendedName>
        <fullName evidence="9">Sortilin-related receptor</fullName>
    </recommendedName>
    <alternativeName>
        <fullName evidence="24">Low-density lipoprotein receptor relative with 11 ligand-binding repeats</fullName>
    </alternativeName>
    <alternativeName>
        <fullName evidence="25">Sorting protein-related receptor containing LDLR class A repeats</fullName>
    </alternativeName>
</protein>
<dbReference type="GO" id="GO:0006892">
    <property type="term" value="P:post-Golgi vesicle-mediated transport"/>
    <property type="evidence" value="ECO:0007669"/>
    <property type="project" value="TreeGrafter"/>
</dbReference>
<evidence type="ECO:0000256" key="18">
    <source>
        <dbReference type="ARBA" id="ARBA00023034"/>
    </source>
</evidence>
<name>A0A9Q1H6U2_HOLLE</name>
<evidence type="ECO:0000259" key="29">
    <source>
        <dbReference type="PROSITE" id="PS50853"/>
    </source>
</evidence>
<dbReference type="InterPro" id="IPR031778">
    <property type="entry name" value="Sortilin_N"/>
</dbReference>
<dbReference type="Proteomes" id="UP001152320">
    <property type="component" value="Chromosome 10"/>
</dbReference>
<evidence type="ECO:0000256" key="5">
    <source>
        <dbReference type="ARBA" id="ARBA00004393"/>
    </source>
</evidence>
<dbReference type="Gene3D" id="2.120.10.30">
    <property type="entry name" value="TolB, C-terminal domain"/>
    <property type="match status" value="1"/>
</dbReference>
<dbReference type="Pfam" id="PF15901">
    <property type="entry name" value="Sortilin_C"/>
    <property type="match status" value="1"/>
</dbReference>
<feature type="repeat" description="LDL-receptor class B" evidence="27">
    <location>
        <begin position="786"/>
        <end position="828"/>
    </location>
</feature>
<keyword evidence="19 28" id="KW-0472">Membrane</keyword>
<feature type="disulfide bond" evidence="26">
    <location>
        <begin position="1023"/>
        <end position="1035"/>
    </location>
</feature>
<feature type="disulfide bond" evidence="26">
    <location>
        <begin position="1003"/>
        <end position="1018"/>
    </location>
</feature>
<evidence type="ECO:0000256" key="19">
    <source>
        <dbReference type="ARBA" id="ARBA00023136"/>
    </source>
</evidence>
<dbReference type="GO" id="GO:0005789">
    <property type="term" value="C:endoplasmic reticulum membrane"/>
    <property type="evidence" value="ECO:0007669"/>
    <property type="project" value="UniProtKB-SubCell"/>
</dbReference>
<feature type="disulfide bond" evidence="26">
    <location>
        <begin position="1127"/>
        <end position="1142"/>
    </location>
</feature>
<feature type="repeat" description="LDL-receptor class B" evidence="27">
    <location>
        <begin position="742"/>
        <end position="785"/>
    </location>
</feature>
<dbReference type="GO" id="GO:0030658">
    <property type="term" value="C:transport vesicle membrane"/>
    <property type="evidence" value="ECO:0007669"/>
    <property type="project" value="UniProtKB-SubCell"/>
</dbReference>
<keyword evidence="20 26" id="KW-1015">Disulfide bond</keyword>
<keyword evidence="23" id="KW-0968">Cytoplasmic vesicle</keyword>
<feature type="disulfide bond" evidence="26">
    <location>
        <begin position="1042"/>
        <end position="1057"/>
    </location>
</feature>
<dbReference type="GO" id="GO:0032585">
    <property type="term" value="C:multivesicular body membrane"/>
    <property type="evidence" value="ECO:0007669"/>
    <property type="project" value="UniProtKB-SubCell"/>
</dbReference>
<dbReference type="SUPFAM" id="SSF57424">
    <property type="entry name" value="LDL receptor-like module"/>
    <property type="match status" value="10"/>
</dbReference>
<feature type="disulfide bond" evidence="26">
    <location>
        <begin position="1030"/>
        <end position="1048"/>
    </location>
</feature>
<feature type="disulfide bond" evidence="26">
    <location>
        <begin position="1070"/>
        <end position="1082"/>
    </location>
</feature>
<feature type="transmembrane region" description="Helical" evidence="28">
    <location>
        <begin position="2017"/>
        <end position="2042"/>
    </location>
</feature>
<feature type="domain" description="Fibronectin type-III" evidence="29">
    <location>
        <begin position="1499"/>
        <end position="1602"/>
    </location>
</feature>
<dbReference type="Pfam" id="PF15902">
    <property type="entry name" value="Sortilin-Vps10"/>
    <property type="match status" value="1"/>
</dbReference>
<evidence type="ECO:0000256" key="27">
    <source>
        <dbReference type="PROSITE-ProRule" id="PRU00461"/>
    </source>
</evidence>
<sequence>MGTHFSRKIGTCRMVPAQYSTDFITVLLALNGTYSMTWSIGRFGSPPMWVGRSTTLILISGQQLSVCMKVMRMLCWPWMTGTKKKKLWLSENFGATWRVVQRDVKSFYWGVQPYDKPQVLYVERVEPGGLASVLRSEDYFEDFRYDIVITGVKDFEVREDYLFATKPHESEEGTDMLDLWVSHKREPFVKAHFPGNLVTKEFYIADASEEQVFVCINHDQVRSNLYISEAGGYEFSLSLEKVVYYSPEGPGKDSWLNRYADEPFADIYKVEGIRGIYIASQFVNPESLEFEESNMVSWITYDKGGEWLPIASPEEDINGRPFDCSSNCSLHLSQKVGRYRPGSRLIPMVSKKSAPGIILGTGVVGSDLSVENEYSVFMSRTAGASWHQVLLGKYFFTFADHGGVIAAVKEYGSTNEVEYSVDEGQTWTKEVFNSPDKIMVYGLMTEPGETSSTFTVFGSELGEHSWLIVQIDTRNALGSDCTSDDYKQWWPGEGFPDIKCLLGRKTIYERRDPNSVCYNGRDYDRPIEVENCTCTREDYECDEGYMEDVEHNVICVKDQDDTTDPGAIPDVCPEGEMYRRSKGYRKVAGDTCAGADQNYEAEMVACPVSRNPEFLLYSRRTEIHRYLLASRRDERLRSNLKLVAAVDYDVSSNCYFYADTMDDFIKRYCPDGGDHEETVLVSNDIELVEGLAFDWLALNIYWVDSGLHKVEMARHDGRLRRTLVSGNQLDQPRGLALDPKKGYMFWADWGDEAKIIRAYMDGTNVQAIVTNNVHWPNGVAIDEQTGRVYWTDAYFHRIESSFSDGTGRHVVISEDLPHPFAVGVYKDRIYWDDWTTLNIESASKYDGSNRNVELRDLDGIMDLKIFHNSSQQGINPCSRIGGCSQLCVVLPNTTNVRNPVSRHCLCADDFDKVVNPDGSERCQCPNGGAPYANGTCPEQGSTCSTNQVPCATNDFCIPEYWQCDGDLDCPDGSDERDCPATSCATDQFTCDTVYRCIPLAWLCDFDDDCHDGSDEKDCLYATCNQDQFTCKNGRCIPSNWVCDLDNDCGDRSDEEQCTRTTTESPPQATCSSTEFMCENKRCVPQSWVCDGDNDCWDGSDERNCNTTCQSYEFQCLSGRCIPSWWKCDRYDDCGDNSDEQNCEYTTYSPMYTTSEYLFTCYPGSFHCVDGSDCIPSWWKCDNVDDCQDGSDEYDCDIVTQIPGSCGSWQFVCDNGQCIPSYWECDFYDDCGDNSDERFCSTEMPITTLPSSGNCPIFKEPCGPGESPSCIWSWWVCDGEEDCSRGSDEEDCGDFTTTTWRPPAHTTPRPHCYSYQFQCVDSGRCIPLDYRCNGYYDCSDGTDEFNCEHTVAPTTSYTCPPNYFQCSGWSSGQCFDDLYVCNGIPNCYDRTDENGCDGTYMVSSFDANQASPSSVTVVWSASHVPDQSYTFKLYYRDITETTLPAARTSEVDSAYNRHTFYGLQFNHRYEFTIAIKVGNQEYQKAPFVLLTMENDILPSVPRNVRLSTFPLNSRDVGVSVRWEAPENGFDILYYDIYYLIESGFDGEQSRVGGNVLAKNFSSLLQGHRYEFRVRAVNNAGEGPYSPEEGIFVGRSGEIQTPPTGLHVTHAGMTIVSLEWNQLTDRAGVLGYIVYYKEAENPNFLVSQNVSGTYATVVELCQATNYEFTVAGFNTAGVGPKEDPTVTRRTTGEAVPAPTNFSGTPISTSSVALRWNAVEDYKNYRVLYSTGGDRTQARVADTVTDTFCTVTSLISGVTYYFWVQVALAHNCGGYYAQSNSVTLEFDNTTSPRNLKFLGSFIDSSAVGQSTATLSWKSPRDHPYTVGYTVYYSLKGDNNEKTARIEPRDDVFIRYNLTHLIPGAVYSIYVTTDAKGADHSNTISVPAAKYSPPQLFKYVLEGESNTVLLVWHNSLDKVAKDLGFAVFQLNVSDVQSSTKRSAKDLATNTSLYRCIQNLTETSFEVTTLEKNKTYGFTVSVGYWKGYHGQFAEVVLVDLTTKGAPQPTPGPHTGGNGSSNIWLIIGIASVTVLVILLAASLVYFVIRHQRLQRSFMSFANSHYDTRSGTATFEGEENNTDLGTYR</sequence>
<dbReference type="FunFam" id="4.10.400.10:FF:000004">
    <property type="entry name" value="Low-density lipoprotein receptor-related protein 1"/>
    <property type="match status" value="1"/>
</dbReference>
<dbReference type="Pfam" id="PF00057">
    <property type="entry name" value="Ldl_recept_a"/>
    <property type="match status" value="10"/>
</dbReference>
<dbReference type="Gene3D" id="2.60.40.10">
    <property type="entry name" value="Immunoglobulins"/>
    <property type="match status" value="5"/>
</dbReference>
<keyword evidence="31" id="KW-1185">Reference proteome</keyword>
<dbReference type="InterPro" id="IPR031777">
    <property type="entry name" value="Sortilin_C"/>
</dbReference>
<feature type="disulfide bond" evidence="26">
    <location>
        <begin position="1331"/>
        <end position="1346"/>
    </location>
</feature>
<feature type="disulfide bond" evidence="26">
    <location>
        <begin position="1108"/>
        <end position="1120"/>
    </location>
</feature>
<dbReference type="GO" id="GO:0006897">
    <property type="term" value="P:endocytosis"/>
    <property type="evidence" value="ECO:0007669"/>
    <property type="project" value="UniProtKB-KW"/>
</dbReference>
<keyword evidence="17" id="KW-0256">Endoplasmic reticulum</keyword>
<evidence type="ECO:0000256" key="2">
    <source>
        <dbReference type="ARBA" id="ARBA00004158"/>
    </source>
</evidence>
<feature type="repeat" description="LDL-receptor class B" evidence="27">
    <location>
        <begin position="698"/>
        <end position="741"/>
    </location>
</feature>
<evidence type="ECO:0000256" key="11">
    <source>
        <dbReference type="ARBA" id="ARBA00022475"/>
    </source>
</evidence>
<evidence type="ECO:0000256" key="13">
    <source>
        <dbReference type="ARBA" id="ARBA00022583"/>
    </source>
</evidence>
<feature type="disulfide bond" evidence="26">
    <location>
        <begin position="1180"/>
        <end position="1195"/>
    </location>
</feature>
<dbReference type="FunFam" id="2.120.10.30:FF:000241">
    <property type="entry name" value="Low-density lipoprotein receptor-related protein 6"/>
    <property type="match status" value="1"/>
</dbReference>
<dbReference type="OrthoDB" id="443634at2759"/>
<evidence type="ECO:0000256" key="9">
    <source>
        <dbReference type="ARBA" id="ARBA00013467"/>
    </source>
</evidence>
<evidence type="ECO:0000256" key="24">
    <source>
        <dbReference type="ARBA" id="ARBA00029896"/>
    </source>
</evidence>
<dbReference type="InterPro" id="IPR013783">
    <property type="entry name" value="Ig-like_fold"/>
</dbReference>
<dbReference type="InterPro" id="IPR023415">
    <property type="entry name" value="LDLR_class-A_CS"/>
</dbReference>
<keyword evidence="21 30" id="KW-0675">Receptor</keyword>
<dbReference type="InterPro" id="IPR002172">
    <property type="entry name" value="LDrepeatLR_classA_rpt"/>
</dbReference>
<evidence type="ECO:0000256" key="25">
    <source>
        <dbReference type="ARBA" id="ARBA00032450"/>
    </source>
</evidence>
<dbReference type="InterPro" id="IPR006581">
    <property type="entry name" value="VPS10"/>
</dbReference>
<feature type="disulfide bond" evidence="26">
    <location>
        <begin position="1115"/>
        <end position="1133"/>
    </location>
</feature>
<dbReference type="PROSITE" id="PS50068">
    <property type="entry name" value="LDLRA_2"/>
    <property type="match status" value="10"/>
</dbReference>
<dbReference type="PROSITE" id="PS50853">
    <property type="entry name" value="FN3"/>
    <property type="match status" value="3"/>
</dbReference>
<dbReference type="GO" id="GO:0031901">
    <property type="term" value="C:early endosome membrane"/>
    <property type="evidence" value="ECO:0007669"/>
    <property type="project" value="UniProtKB-SubCell"/>
</dbReference>
<evidence type="ECO:0000313" key="31">
    <source>
        <dbReference type="Proteomes" id="UP001152320"/>
    </source>
</evidence>
<keyword evidence="22" id="KW-0325">Glycoprotein</keyword>
<dbReference type="SUPFAM" id="SSF63825">
    <property type="entry name" value="YWTD domain"/>
    <property type="match status" value="1"/>
</dbReference>
<feature type="disulfide bond" evidence="26">
    <location>
        <begin position="963"/>
        <end position="978"/>
    </location>
</feature>
<keyword evidence="15" id="KW-0677">Repeat</keyword>
<dbReference type="Gene3D" id="2.10.70.80">
    <property type="match status" value="1"/>
</dbReference>
<keyword evidence="18" id="KW-0333">Golgi apparatus</keyword>
<keyword evidence="16" id="KW-0967">Endosome</keyword>